<dbReference type="InterPro" id="IPR052529">
    <property type="entry name" value="Bact_Transport_Assoc"/>
</dbReference>
<feature type="transmembrane region" description="Helical" evidence="1">
    <location>
        <begin position="69"/>
        <end position="87"/>
    </location>
</feature>
<feature type="transmembrane region" description="Helical" evidence="1">
    <location>
        <begin position="143"/>
        <end position="160"/>
    </location>
</feature>
<feature type="transmembrane region" description="Helical" evidence="1">
    <location>
        <begin position="21"/>
        <end position="38"/>
    </location>
</feature>
<dbReference type="InterPro" id="IPR007349">
    <property type="entry name" value="DUF418"/>
</dbReference>
<dbReference type="Pfam" id="PF04235">
    <property type="entry name" value="DUF418"/>
    <property type="match status" value="1"/>
</dbReference>
<feature type="transmembrane region" description="Helical" evidence="1">
    <location>
        <begin position="258"/>
        <end position="277"/>
    </location>
</feature>
<sequence length="361" mass="40721">MSATPITAPNDRIAILDCWRGFAIFGILVVNIITFSAINHDFEQLTLNSALWYDTLARHISSLFFESKFYIIFSFLFGIGFSVQIESLAKKGVNISRFYTKRLAILFIIGLIHSMFWWGDVLRLYAILGFGLLLYWHLSVKALLVLSALLLILAQMISIFPDVFGEFASPKASDNIFKTLYFALIKMAPTAFALFLLGRVVGKIGLLKNLADKKSLMKKVIIIGLIIWASLTGMLALLSDPYHPMATLPKTLSDMALSSVYLAVLGLLLVYHKFALFTQSLANVGKLALTNYVCHTVICVFIFQGLNYQGKLQMGGLLVIALLIFIGQMTFSHFWVKRFNYGLLEWLWRSLTIGQWQKLMK</sequence>
<keyword evidence="1" id="KW-0472">Membrane</keyword>
<feature type="transmembrane region" description="Helical" evidence="1">
    <location>
        <begin position="99"/>
        <end position="116"/>
    </location>
</feature>
<dbReference type="PANTHER" id="PTHR30590:SF2">
    <property type="entry name" value="INNER MEMBRANE PROTEIN"/>
    <property type="match status" value="1"/>
</dbReference>
<keyword evidence="1" id="KW-1133">Transmembrane helix</keyword>
<dbReference type="PANTHER" id="PTHR30590">
    <property type="entry name" value="INNER MEMBRANE PROTEIN"/>
    <property type="match status" value="1"/>
</dbReference>
<gene>
    <name evidence="3" type="ORF">NCTC10359_01338</name>
</gene>
<dbReference type="Proteomes" id="UP000254437">
    <property type="component" value="Unassembled WGS sequence"/>
</dbReference>
<feature type="transmembrane region" description="Helical" evidence="1">
    <location>
        <begin position="289"/>
        <end position="308"/>
    </location>
</feature>
<feature type="transmembrane region" description="Helical" evidence="1">
    <location>
        <begin position="220"/>
        <end position="238"/>
    </location>
</feature>
<protein>
    <submittedName>
        <fullName evidence="3">Predicted membrane protein</fullName>
    </submittedName>
</protein>
<accession>A0A378TSU3</accession>
<organism evidence="3 4">
    <name type="scientific">Moraxella lacunata</name>
    <dbReference type="NCBI Taxonomy" id="477"/>
    <lineage>
        <taxon>Bacteria</taxon>
        <taxon>Pseudomonadati</taxon>
        <taxon>Pseudomonadota</taxon>
        <taxon>Gammaproteobacteria</taxon>
        <taxon>Moraxellales</taxon>
        <taxon>Moraxellaceae</taxon>
        <taxon>Moraxella</taxon>
    </lineage>
</organism>
<feature type="transmembrane region" description="Helical" evidence="1">
    <location>
        <begin position="122"/>
        <end position="138"/>
    </location>
</feature>
<evidence type="ECO:0000313" key="3">
    <source>
        <dbReference type="EMBL" id="STZ62932.1"/>
    </source>
</evidence>
<feature type="transmembrane region" description="Helical" evidence="1">
    <location>
        <begin position="180"/>
        <end position="200"/>
    </location>
</feature>
<feature type="domain" description="DUF418" evidence="2">
    <location>
        <begin position="202"/>
        <end position="354"/>
    </location>
</feature>
<dbReference type="AlphaFoldDB" id="A0A378TSU3"/>
<dbReference type="RefSeq" id="WP_115006785.1">
    <property type="nucleotide sequence ID" value="NZ_UGQU01000002.1"/>
</dbReference>
<proteinExistence type="predicted"/>
<evidence type="ECO:0000256" key="1">
    <source>
        <dbReference type="SAM" id="Phobius"/>
    </source>
</evidence>
<keyword evidence="1" id="KW-0812">Transmembrane</keyword>
<reference evidence="3 4" key="1">
    <citation type="submission" date="2018-06" db="EMBL/GenBank/DDBJ databases">
        <authorList>
            <consortium name="Pathogen Informatics"/>
            <person name="Doyle S."/>
        </authorList>
    </citation>
    <scope>NUCLEOTIDE SEQUENCE [LARGE SCALE GENOMIC DNA]</scope>
    <source>
        <strain evidence="3 4">NCTC10359</strain>
    </source>
</reference>
<feature type="transmembrane region" description="Helical" evidence="1">
    <location>
        <begin position="314"/>
        <end position="336"/>
    </location>
</feature>
<evidence type="ECO:0000313" key="4">
    <source>
        <dbReference type="Proteomes" id="UP000254437"/>
    </source>
</evidence>
<name>A0A378TSU3_MORLA</name>
<dbReference type="EMBL" id="UGQU01000002">
    <property type="protein sequence ID" value="STZ62932.1"/>
    <property type="molecule type" value="Genomic_DNA"/>
</dbReference>
<evidence type="ECO:0000259" key="2">
    <source>
        <dbReference type="Pfam" id="PF04235"/>
    </source>
</evidence>